<accession>A0A430KV68</accession>
<feature type="transmembrane region" description="Helical" evidence="2">
    <location>
        <begin position="21"/>
        <end position="43"/>
    </location>
</feature>
<dbReference type="PANTHER" id="PTHR40278:SF2">
    <property type="entry name" value="TYPE IV PILUS INNER MEMBRANE COMPONENT PILN"/>
    <property type="match status" value="1"/>
</dbReference>
<keyword evidence="1" id="KW-0175">Coiled coil</keyword>
<keyword evidence="4" id="KW-1185">Reference proteome</keyword>
<dbReference type="GO" id="GO:0043683">
    <property type="term" value="P:type IV pilus assembly"/>
    <property type="evidence" value="ECO:0007669"/>
    <property type="project" value="TreeGrafter"/>
</dbReference>
<dbReference type="InterPro" id="IPR007813">
    <property type="entry name" value="PilN"/>
</dbReference>
<keyword evidence="2" id="KW-0472">Membrane</keyword>
<dbReference type="Pfam" id="PF05137">
    <property type="entry name" value="PilN"/>
    <property type="match status" value="1"/>
</dbReference>
<keyword evidence="2" id="KW-1133">Transmembrane helix</keyword>
<gene>
    <name evidence="3" type="ORF">EH243_03290</name>
</gene>
<evidence type="ECO:0000313" key="3">
    <source>
        <dbReference type="EMBL" id="RTE67243.1"/>
    </source>
</evidence>
<dbReference type="RefSeq" id="WP_126157211.1">
    <property type="nucleotide sequence ID" value="NZ_RQXW01000002.1"/>
</dbReference>
<protein>
    <submittedName>
        <fullName evidence="3">Pilus assembly protein PilN</fullName>
    </submittedName>
</protein>
<organism evidence="3 4">
    <name type="scientific">Amphritea opalescens</name>
    <dbReference type="NCBI Taxonomy" id="2490544"/>
    <lineage>
        <taxon>Bacteria</taxon>
        <taxon>Pseudomonadati</taxon>
        <taxon>Pseudomonadota</taxon>
        <taxon>Gammaproteobacteria</taxon>
        <taxon>Oceanospirillales</taxon>
        <taxon>Oceanospirillaceae</taxon>
        <taxon>Amphritea</taxon>
    </lineage>
</organism>
<name>A0A430KV68_9GAMM</name>
<dbReference type="GO" id="GO:0043107">
    <property type="term" value="P:type IV pilus-dependent motility"/>
    <property type="evidence" value="ECO:0007669"/>
    <property type="project" value="TreeGrafter"/>
</dbReference>
<evidence type="ECO:0000256" key="1">
    <source>
        <dbReference type="SAM" id="Coils"/>
    </source>
</evidence>
<feature type="coiled-coil region" evidence="1">
    <location>
        <begin position="54"/>
        <end position="91"/>
    </location>
</feature>
<comment type="caution">
    <text evidence="3">The sequence shown here is derived from an EMBL/GenBank/DDBJ whole genome shotgun (WGS) entry which is preliminary data.</text>
</comment>
<dbReference type="PANTHER" id="PTHR40278">
    <property type="entry name" value="DNA UTILIZATION PROTEIN HOFN"/>
    <property type="match status" value="1"/>
</dbReference>
<evidence type="ECO:0000256" key="2">
    <source>
        <dbReference type="SAM" id="Phobius"/>
    </source>
</evidence>
<keyword evidence="2" id="KW-0812">Transmembrane</keyword>
<dbReference type="EMBL" id="RQXW01000002">
    <property type="protein sequence ID" value="RTE67243.1"/>
    <property type="molecule type" value="Genomic_DNA"/>
</dbReference>
<proteinExistence type="predicted"/>
<sequence>MAKINLRAWREELAAERQKQFIVNLVAAAFLAAVVVFLIGFYIDMQTDRQKTRNNFLRQEIGQLDKQLADIKALKTQRTRLIDRLNAIQELQGTRPLIVRSFDEMVKVLPDGVYYQSLKRSGDTISLSGLAEKSDDVSNLMRHIYASIWFGEPNLSTVANADGMKKFNLSVPVLKPSLEEVN</sequence>
<evidence type="ECO:0000313" key="4">
    <source>
        <dbReference type="Proteomes" id="UP000283087"/>
    </source>
</evidence>
<dbReference type="AlphaFoldDB" id="A0A430KV68"/>
<dbReference type="InterPro" id="IPR052534">
    <property type="entry name" value="Extracell_DNA_Util/SecSys_Comp"/>
</dbReference>
<reference evidence="3 4" key="1">
    <citation type="submission" date="2018-11" db="EMBL/GenBank/DDBJ databases">
        <title>The draft genome sequence of Amphritea opalescens ANRC-JH13T.</title>
        <authorList>
            <person name="Fang Z."/>
            <person name="Zhang Y."/>
            <person name="Han X."/>
        </authorList>
    </citation>
    <scope>NUCLEOTIDE SEQUENCE [LARGE SCALE GENOMIC DNA]</scope>
    <source>
        <strain evidence="3 4">ANRC-JH13</strain>
    </source>
</reference>
<dbReference type="Proteomes" id="UP000283087">
    <property type="component" value="Unassembled WGS sequence"/>
</dbReference>
<dbReference type="OrthoDB" id="5296173at2"/>